<dbReference type="Proteomes" id="UP001169063">
    <property type="component" value="Unassembled WGS sequence"/>
</dbReference>
<accession>A0ABT8SPD7</accession>
<dbReference type="RefSeq" id="WP_302110829.1">
    <property type="nucleotide sequence ID" value="NZ_JAUKTR010000006.1"/>
</dbReference>
<reference evidence="2" key="1">
    <citation type="submission" date="2023-07" db="EMBL/GenBank/DDBJ databases">
        <title>Brevundimonas soil sp. nov., isolated from the soil of chemical plant.</title>
        <authorList>
            <person name="Wu N."/>
        </authorList>
    </citation>
    <scope>NUCLEOTIDE SEQUENCE</scope>
    <source>
        <strain evidence="2">XZ-24</strain>
    </source>
</reference>
<evidence type="ECO:0000313" key="3">
    <source>
        <dbReference type="Proteomes" id="UP001169063"/>
    </source>
</evidence>
<name>A0ABT8SPD7_9CAUL</name>
<comment type="caution">
    <text evidence="2">The sequence shown here is derived from an EMBL/GenBank/DDBJ whole genome shotgun (WGS) entry which is preliminary data.</text>
</comment>
<protein>
    <submittedName>
        <fullName evidence="2">Uncharacterized protein</fullName>
    </submittedName>
</protein>
<proteinExistence type="predicted"/>
<feature type="region of interest" description="Disordered" evidence="1">
    <location>
        <begin position="55"/>
        <end position="81"/>
    </location>
</feature>
<keyword evidence="3" id="KW-1185">Reference proteome</keyword>
<gene>
    <name evidence="2" type="ORF">Q0812_13265</name>
</gene>
<organism evidence="2 3">
    <name type="scientific">Peiella sedimenti</name>
    <dbReference type="NCBI Taxonomy" id="3061083"/>
    <lineage>
        <taxon>Bacteria</taxon>
        <taxon>Pseudomonadati</taxon>
        <taxon>Pseudomonadota</taxon>
        <taxon>Alphaproteobacteria</taxon>
        <taxon>Caulobacterales</taxon>
        <taxon>Caulobacteraceae</taxon>
        <taxon>Peiella</taxon>
    </lineage>
</organism>
<dbReference type="EMBL" id="JAUKTR010000006">
    <property type="protein sequence ID" value="MDO1560398.1"/>
    <property type="molecule type" value="Genomic_DNA"/>
</dbReference>
<sequence length="81" mass="9330">MDDDDRRAAHIAATSLVVQDLVEIMHQLAPDLVEAKLRAARLYVQELEAGRLQNDRVEQQAHRNRRDLLERGVARSRETDD</sequence>
<evidence type="ECO:0000256" key="1">
    <source>
        <dbReference type="SAM" id="MobiDB-lite"/>
    </source>
</evidence>
<evidence type="ECO:0000313" key="2">
    <source>
        <dbReference type="EMBL" id="MDO1560398.1"/>
    </source>
</evidence>